<dbReference type="Gene3D" id="3.40.50.150">
    <property type="entry name" value="Vaccinia Virus protein VP39"/>
    <property type="match status" value="1"/>
</dbReference>
<dbReference type="InterPro" id="IPR051052">
    <property type="entry name" value="Diverse_substrate_MTase"/>
</dbReference>
<evidence type="ECO:0000313" key="5">
    <source>
        <dbReference type="Proteomes" id="UP000230864"/>
    </source>
</evidence>
<evidence type="ECO:0000259" key="3">
    <source>
        <dbReference type="Pfam" id="PF13649"/>
    </source>
</evidence>
<dbReference type="CDD" id="cd02440">
    <property type="entry name" value="AdoMet_MTases"/>
    <property type="match status" value="1"/>
</dbReference>
<gene>
    <name evidence="4" type="ORF">COS25_01725</name>
</gene>
<feature type="domain" description="Methyltransferase" evidence="3">
    <location>
        <begin position="47"/>
        <end position="142"/>
    </location>
</feature>
<dbReference type="EMBL" id="PETZ01000032">
    <property type="protein sequence ID" value="PIV45086.1"/>
    <property type="molecule type" value="Genomic_DNA"/>
</dbReference>
<accession>A0A2M7D9F0</accession>
<keyword evidence="1" id="KW-0489">Methyltransferase</keyword>
<dbReference type="InterPro" id="IPR041698">
    <property type="entry name" value="Methyltransf_25"/>
</dbReference>
<dbReference type="GO" id="GO:0008168">
    <property type="term" value="F:methyltransferase activity"/>
    <property type="evidence" value="ECO:0007669"/>
    <property type="project" value="UniProtKB-KW"/>
</dbReference>
<comment type="caution">
    <text evidence="4">The sequence shown here is derived from an EMBL/GenBank/DDBJ whole genome shotgun (WGS) entry which is preliminary data.</text>
</comment>
<dbReference type="SUPFAM" id="SSF53335">
    <property type="entry name" value="S-adenosyl-L-methionine-dependent methyltransferases"/>
    <property type="match status" value="1"/>
</dbReference>
<protein>
    <recommendedName>
        <fullName evidence="3">Methyltransferase domain-containing protein</fullName>
    </recommendedName>
</protein>
<organism evidence="4 5">
    <name type="scientific">Candidatus Nealsonbacteria bacterium CG02_land_8_20_14_3_00_37_10</name>
    <dbReference type="NCBI Taxonomy" id="1974699"/>
    <lineage>
        <taxon>Bacteria</taxon>
        <taxon>Candidatus Nealsoniibacteriota</taxon>
    </lineage>
</organism>
<reference evidence="5" key="1">
    <citation type="submission" date="2017-09" db="EMBL/GenBank/DDBJ databases">
        <title>Depth-based differentiation of microbial function through sediment-hosted aquifers and enrichment of novel symbionts in the deep terrestrial subsurface.</title>
        <authorList>
            <person name="Probst A.J."/>
            <person name="Ladd B."/>
            <person name="Jarett J.K."/>
            <person name="Geller-Mcgrath D.E."/>
            <person name="Sieber C.M.K."/>
            <person name="Emerson J.B."/>
            <person name="Anantharaman K."/>
            <person name="Thomas B.C."/>
            <person name="Malmstrom R."/>
            <person name="Stieglmeier M."/>
            <person name="Klingl A."/>
            <person name="Woyke T."/>
            <person name="Ryan C.M."/>
            <person name="Banfield J.F."/>
        </authorList>
    </citation>
    <scope>NUCLEOTIDE SEQUENCE [LARGE SCALE GENOMIC DNA]</scope>
</reference>
<dbReference type="Proteomes" id="UP000230864">
    <property type="component" value="Unassembled WGS sequence"/>
</dbReference>
<dbReference type="InterPro" id="IPR029063">
    <property type="entry name" value="SAM-dependent_MTases_sf"/>
</dbReference>
<evidence type="ECO:0000256" key="2">
    <source>
        <dbReference type="ARBA" id="ARBA00022679"/>
    </source>
</evidence>
<dbReference type="Pfam" id="PF13649">
    <property type="entry name" value="Methyltransf_25"/>
    <property type="match status" value="1"/>
</dbReference>
<evidence type="ECO:0000256" key="1">
    <source>
        <dbReference type="ARBA" id="ARBA00022603"/>
    </source>
</evidence>
<sequence>MEKNAKKLDLELYKGTHEYYAEYRPGIPEEVINVIVEHFDIKPSDRILDIGCGTGQIALAMEGKCGEMVCLDPDPKMLELAKKATKNSKIRLIWINRGSKDLRELLKEKLGTFKLATICRAFNWMDQEQVLNDLDALINENGGVVAFGDKSLWTGAEEWQQAVKKVIQKYLGEERRAGKGKFKASGEPWDDIIARSPFRFVKIHDVPIVRNWDVESIIGYLFSTSFAAPHLFGDQLDRFKEETKGTLLSINPRGVFQENVVWAITLGSKKPRG</sequence>
<dbReference type="PANTHER" id="PTHR44942">
    <property type="entry name" value="METHYLTRANSF_11 DOMAIN-CONTAINING PROTEIN"/>
    <property type="match status" value="1"/>
</dbReference>
<proteinExistence type="predicted"/>
<name>A0A2M7D9F0_9BACT</name>
<keyword evidence="2" id="KW-0808">Transferase</keyword>
<dbReference type="AlphaFoldDB" id="A0A2M7D9F0"/>
<evidence type="ECO:0000313" key="4">
    <source>
        <dbReference type="EMBL" id="PIV45086.1"/>
    </source>
</evidence>
<dbReference type="PANTHER" id="PTHR44942:SF4">
    <property type="entry name" value="METHYLTRANSFERASE TYPE 11 DOMAIN-CONTAINING PROTEIN"/>
    <property type="match status" value="1"/>
</dbReference>
<dbReference type="GO" id="GO:0032259">
    <property type="term" value="P:methylation"/>
    <property type="evidence" value="ECO:0007669"/>
    <property type="project" value="UniProtKB-KW"/>
</dbReference>